<name>A0ABT4JWC4_9GAMM</name>
<dbReference type="RefSeq" id="WP_269126256.1">
    <property type="nucleotide sequence ID" value="NZ_JAPUBN010000018.1"/>
</dbReference>
<evidence type="ECO:0000313" key="1">
    <source>
        <dbReference type="EMBL" id="MCZ2722551.1"/>
    </source>
</evidence>
<evidence type="ECO:0000313" key="2">
    <source>
        <dbReference type="Proteomes" id="UP001149719"/>
    </source>
</evidence>
<comment type="caution">
    <text evidence="1">The sequence shown here is derived from an EMBL/GenBank/DDBJ whole genome shotgun (WGS) entry which is preliminary data.</text>
</comment>
<dbReference type="PANTHER" id="PTHR42110:SF1">
    <property type="entry name" value="L-ASPARAGINASE, PUTATIVE (AFU_ORTHOLOGUE AFUA_3G11890)-RELATED"/>
    <property type="match status" value="1"/>
</dbReference>
<proteinExistence type="predicted"/>
<sequence>MQQHNALSVQVTRGGITESEHQIKAVIVSSDGRVVESWGEVDSLVYPRSAIKAMQALAFIEMGGAEKFAFTPEEISICCASHNGESGHVDTVQSMLDKLALSKEDLECGCHWPMRAQTSYELAASAETPNPLHNNCSGKHAGMLGLAKVLEVDPKNYIQIDHAVQKSIARTMEEMCEYDYSSTPWSPDGCSAPTWAMPLTNLALAFAKFADPSGLTPERQKACHTLYNSVVKHPFMVAGTERYCTEMMTILGDKVFLKLGAEGVYIASIPELKIGIALKCDDGAIRAAESVMTALLDHVGVTQNISNEQLNPFRSVVLKNWNGLLTGSMECQIEVK</sequence>
<gene>
    <name evidence="1" type="ORF">O1D97_13270</name>
</gene>
<dbReference type="PANTHER" id="PTHR42110">
    <property type="entry name" value="L-ASPARAGINASE, PUTATIVE (AFU_ORTHOLOGUE AFUA_3G11890)-RELATED"/>
    <property type="match status" value="1"/>
</dbReference>
<organism evidence="1 2">
    <name type="scientific">Marinomonas phaeophyticola</name>
    <dbReference type="NCBI Taxonomy" id="3004091"/>
    <lineage>
        <taxon>Bacteria</taxon>
        <taxon>Pseudomonadati</taxon>
        <taxon>Pseudomonadota</taxon>
        <taxon>Gammaproteobacteria</taxon>
        <taxon>Oceanospirillales</taxon>
        <taxon>Oceanospirillaceae</taxon>
        <taxon>Marinomonas</taxon>
    </lineage>
</organism>
<dbReference type="InterPro" id="IPR010349">
    <property type="entry name" value="Asparaginase_II"/>
</dbReference>
<reference evidence="1" key="1">
    <citation type="submission" date="2022-12" db="EMBL/GenBank/DDBJ databases">
        <title>Marinomonas 15G1-11 sp. nov, isolated from marine algae.</title>
        <authorList>
            <person name="Butt M."/>
            <person name="Choi D.G."/>
            <person name="Kim J.M."/>
            <person name="Lee J.K."/>
            <person name="Baek J.H."/>
            <person name="Jeon C.O."/>
        </authorList>
    </citation>
    <scope>NUCLEOTIDE SEQUENCE</scope>
    <source>
        <strain evidence="1">15G1-11</strain>
    </source>
</reference>
<protein>
    <submittedName>
        <fullName evidence="1">Asparaginase</fullName>
    </submittedName>
</protein>
<dbReference type="Pfam" id="PF06089">
    <property type="entry name" value="Asparaginase_II"/>
    <property type="match status" value="1"/>
</dbReference>
<keyword evidence="2" id="KW-1185">Reference proteome</keyword>
<dbReference type="EMBL" id="JAPUBN010000018">
    <property type="protein sequence ID" value="MCZ2722551.1"/>
    <property type="molecule type" value="Genomic_DNA"/>
</dbReference>
<dbReference type="Proteomes" id="UP001149719">
    <property type="component" value="Unassembled WGS sequence"/>
</dbReference>
<accession>A0ABT4JWC4</accession>